<evidence type="ECO:0000313" key="3">
    <source>
        <dbReference type="Proteomes" id="UP001431783"/>
    </source>
</evidence>
<feature type="compositionally biased region" description="Polar residues" evidence="1">
    <location>
        <begin position="232"/>
        <end position="243"/>
    </location>
</feature>
<dbReference type="EMBL" id="JARQZJ010000009">
    <property type="protein sequence ID" value="KAK9872175.1"/>
    <property type="molecule type" value="Genomic_DNA"/>
</dbReference>
<gene>
    <name evidence="2" type="ORF">WA026_016228</name>
</gene>
<dbReference type="AlphaFoldDB" id="A0AAW1TUA1"/>
<proteinExistence type="predicted"/>
<evidence type="ECO:0000256" key="1">
    <source>
        <dbReference type="SAM" id="MobiDB-lite"/>
    </source>
</evidence>
<feature type="region of interest" description="Disordered" evidence="1">
    <location>
        <begin position="223"/>
        <end position="262"/>
    </location>
</feature>
<sequence length="387" mass="44211">MADGDGGAVNRLCKYCRKSVVVSNPKNAKCVNCESLLHPSCALRMKTLIIVDEQENLVKCCEKETPNKSEIICDFSTMEVLKVEISYLKMLLEEKNSRINELIKINELLEYKITQKTFENSSAGNSNISDKKNKIQHVETKKSYTDVVKQTKEGSSYRNEHVGTTKFKNAEELINEQKRIMNEVINLEIDRPDASQEGTVSSWNVKEGRNKHRRNINEELRIYNNPKENRTNETSNTQDGFSETTRKNRKQLPKTKTKTNQYETRGCASVSTGDSFRAKPSKMWLYVGRAMTSVTESIVKDFIVSKCKITEVEDVDVKKLSLLGNSSAFQVGIAPAYFEEINRAEFWPQGIIIRRFHFDFKKNNTTGKNHFLYNTPQSTAQATAKLE</sequence>
<keyword evidence="3" id="KW-1185">Reference proteome</keyword>
<dbReference type="Proteomes" id="UP001431783">
    <property type="component" value="Unassembled WGS sequence"/>
</dbReference>
<name>A0AAW1TUA1_9CUCU</name>
<protein>
    <submittedName>
        <fullName evidence="2">Uncharacterized protein</fullName>
    </submittedName>
</protein>
<comment type="caution">
    <text evidence="2">The sequence shown here is derived from an EMBL/GenBank/DDBJ whole genome shotgun (WGS) entry which is preliminary data.</text>
</comment>
<organism evidence="2 3">
    <name type="scientific">Henosepilachna vigintioctopunctata</name>
    <dbReference type="NCBI Taxonomy" id="420089"/>
    <lineage>
        <taxon>Eukaryota</taxon>
        <taxon>Metazoa</taxon>
        <taxon>Ecdysozoa</taxon>
        <taxon>Arthropoda</taxon>
        <taxon>Hexapoda</taxon>
        <taxon>Insecta</taxon>
        <taxon>Pterygota</taxon>
        <taxon>Neoptera</taxon>
        <taxon>Endopterygota</taxon>
        <taxon>Coleoptera</taxon>
        <taxon>Polyphaga</taxon>
        <taxon>Cucujiformia</taxon>
        <taxon>Coccinelloidea</taxon>
        <taxon>Coccinellidae</taxon>
        <taxon>Epilachninae</taxon>
        <taxon>Epilachnini</taxon>
        <taxon>Henosepilachna</taxon>
    </lineage>
</organism>
<accession>A0AAW1TUA1</accession>
<evidence type="ECO:0000313" key="2">
    <source>
        <dbReference type="EMBL" id="KAK9872175.1"/>
    </source>
</evidence>
<feature type="compositionally biased region" description="Basic residues" evidence="1">
    <location>
        <begin position="247"/>
        <end position="257"/>
    </location>
</feature>
<reference evidence="2 3" key="1">
    <citation type="submission" date="2023-03" db="EMBL/GenBank/DDBJ databases">
        <title>Genome insight into feeding habits of ladybird beetles.</title>
        <authorList>
            <person name="Li H.-S."/>
            <person name="Huang Y.-H."/>
            <person name="Pang H."/>
        </authorList>
    </citation>
    <scope>NUCLEOTIDE SEQUENCE [LARGE SCALE GENOMIC DNA]</scope>
    <source>
        <strain evidence="2">SYSU_2023b</strain>
        <tissue evidence="2">Whole body</tissue>
    </source>
</reference>